<dbReference type="SUPFAM" id="SSF52777">
    <property type="entry name" value="CoA-dependent acyltransferases"/>
    <property type="match status" value="2"/>
</dbReference>
<comment type="similarity">
    <text evidence="3 11">Belongs to the long-chain O-acyltransferase family.</text>
</comment>
<reference evidence="15" key="1">
    <citation type="journal article" date="2019" name="Int. J. Syst. Evol. Microbiol.">
        <title>The Global Catalogue of Microorganisms (GCM) 10K type strain sequencing project: providing services to taxonomists for standard genome sequencing and annotation.</title>
        <authorList>
            <consortium name="The Broad Institute Genomics Platform"/>
            <consortium name="The Broad Institute Genome Sequencing Center for Infectious Disease"/>
            <person name="Wu L."/>
            <person name="Ma J."/>
        </authorList>
    </citation>
    <scope>NUCLEOTIDE SEQUENCE [LARGE SCALE GENOMIC DNA]</scope>
    <source>
        <strain evidence="15">CCUG 49018</strain>
    </source>
</reference>
<dbReference type="InterPro" id="IPR009721">
    <property type="entry name" value="O-acyltransferase_WSD1_C"/>
</dbReference>
<dbReference type="EC" id="2.3.1.20" evidence="4 11"/>
<evidence type="ECO:0000259" key="12">
    <source>
        <dbReference type="Pfam" id="PF03007"/>
    </source>
</evidence>
<sequence length="475" mass="50893">MPDRLSPLDASFLYMEQPTTAMHVGGVMTFLPPEDGSEFDVDAFVRLVGSRLSLVPRYRQRVREVPGRLALPVWVDDPDFDLSYHIRRSALPAGGSDDALRELVGRLLSRRLDRDRPLWEFYVVEGVSGGRFALVTKTHHAMVDGMASMDIGTLLLDRTPEPREVPEQEWTPRRPPSRVELAASAVLDNLRRPRGAVDGAARAVGDVRAAATKVGRTVAGVAEAARGAPLAGAPFDALNRPIGEQRRYGMARTSLAEHRAARKVHCQGGPGTVNDVVLAVVCGALRYWLMTRGAPLVADTTVRAMVPVSLRARRGPAADGRAGGSGGNHISAYFVDLPVGLDEPAARLHRIAAQMEAQKRGGREAAPTALVGLAGLVTPQLHSLGARLTSKLSSRLFNVLVTHVPGPPRPLYAMGARLEDLYPVVPLAQGQAVGIGVTSYHGSVCYGLTADRDAMPDVDVLAEAMNTSLAELLAP</sequence>
<dbReference type="InterPro" id="IPR004255">
    <property type="entry name" value="O-acyltransferase_WSD1_N"/>
</dbReference>
<evidence type="ECO:0000256" key="3">
    <source>
        <dbReference type="ARBA" id="ARBA00009587"/>
    </source>
</evidence>
<organism evidence="14 15">
    <name type="scientific">Pseudonocardia benzenivorans</name>
    <dbReference type="NCBI Taxonomy" id="228005"/>
    <lineage>
        <taxon>Bacteria</taxon>
        <taxon>Bacillati</taxon>
        <taxon>Actinomycetota</taxon>
        <taxon>Actinomycetes</taxon>
        <taxon>Pseudonocardiales</taxon>
        <taxon>Pseudonocardiaceae</taxon>
        <taxon>Pseudonocardia</taxon>
    </lineage>
</organism>
<evidence type="ECO:0000256" key="9">
    <source>
        <dbReference type="ARBA" id="ARBA00023315"/>
    </source>
</evidence>
<dbReference type="InterPro" id="IPR023213">
    <property type="entry name" value="CAT-like_dom_sf"/>
</dbReference>
<dbReference type="GO" id="GO:0016746">
    <property type="term" value="F:acyltransferase activity"/>
    <property type="evidence" value="ECO:0007669"/>
    <property type="project" value="UniProtKB-KW"/>
</dbReference>
<dbReference type="EMBL" id="JBHTMB010000149">
    <property type="protein sequence ID" value="MFD1235180.1"/>
    <property type="molecule type" value="Genomic_DNA"/>
</dbReference>
<keyword evidence="7 11" id="KW-0319">Glycerol metabolism</keyword>
<gene>
    <name evidence="14" type="ORF">ACFQ34_17985</name>
</gene>
<dbReference type="PANTHER" id="PTHR31650:SF1">
    <property type="entry name" value="WAX ESTER SYNTHASE_DIACYLGLYCEROL ACYLTRANSFERASE 4-RELATED"/>
    <property type="match status" value="1"/>
</dbReference>
<evidence type="ECO:0000259" key="13">
    <source>
        <dbReference type="Pfam" id="PF06974"/>
    </source>
</evidence>
<keyword evidence="8 11" id="KW-0443">Lipid metabolism</keyword>
<comment type="pathway">
    <text evidence="1 11">Glycerolipid metabolism; triacylglycerol biosynthesis.</text>
</comment>
<keyword evidence="15" id="KW-1185">Reference proteome</keyword>
<keyword evidence="6 11" id="KW-0808">Transferase</keyword>
<dbReference type="InterPro" id="IPR045034">
    <property type="entry name" value="O-acyltransferase_WSD1-like"/>
</dbReference>
<name>A0ABW3VK83_9PSEU</name>
<evidence type="ECO:0000256" key="11">
    <source>
        <dbReference type="RuleBase" id="RU361241"/>
    </source>
</evidence>
<dbReference type="Pfam" id="PF06974">
    <property type="entry name" value="WS_DGAT_C"/>
    <property type="match status" value="1"/>
</dbReference>
<dbReference type="PANTHER" id="PTHR31650">
    <property type="entry name" value="O-ACYLTRANSFERASE (WSD1-LIKE) FAMILY PROTEIN"/>
    <property type="match status" value="1"/>
</dbReference>
<dbReference type="Gene3D" id="3.30.559.10">
    <property type="entry name" value="Chloramphenicol acetyltransferase-like domain"/>
    <property type="match status" value="1"/>
</dbReference>
<feature type="domain" description="O-acyltransferase WSD1 C-terminal" evidence="13">
    <location>
        <begin position="327"/>
        <end position="472"/>
    </location>
</feature>
<dbReference type="InterPro" id="IPR014292">
    <property type="entry name" value="Acyl_transf_WS/DGAT"/>
</dbReference>
<comment type="catalytic activity">
    <reaction evidence="10 11">
        <text>an acyl-CoA + a 1,2-diacyl-sn-glycerol = a triacyl-sn-glycerol + CoA</text>
        <dbReference type="Rhea" id="RHEA:10868"/>
        <dbReference type="ChEBI" id="CHEBI:17815"/>
        <dbReference type="ChEBI" id="CHEBI:57287"/>
        <dbReference type="ChEBI" id="CHEBI:58342"/>
        <dbReference type="ChEBI" id="CHEBI:64615"/>
        <dbReference type="EC" id="2.3.1.20"/>
    </reaction>
</comment>
<evidence type="ECO:0000313" key="14">
    <source>
        <dbReference type="EMBL" id="MFD1235180.1"/>
    </source>
</evidence>
<evidence type="ECO:0000256" key="10">
    <source>
        <dbReference type="ARBA" id="ARBA00048109"/>
    </source>
</evidence>
<evidence type="ECO:0000313" key="15">
    <source>
        <dbReference type="Proteomes" id="UP001597182"/>
    </source>
</evidence>
<dbReference type="Proteomes" id="UP001597182">
    <property type="component" value="Unassembled WGS sequence"/>
</dbReference>
<evidence type="ECO:0000256" key="5">
    <source>
        <dbReference type="ARBA" id="ARBA00022516"/>
    </source>
</evidence>
<accession>A0ABW3VK83</accession>
<keyword evidence="5 11" id="KW-0444">Lipid biosynthesis</keyword>
<protein>
    <recommendedName>
        <fullName evidence="4 11">Diacylglycerol O-acyltransferase</fullName>
        <ecNumber evidence="4 11">2.3.1.20</ecNumber>
    </recommendedName>
</protein>
<keyword evidence="9 11" id="KW-0012">Acyltransferase</keyword>
<evidence type="ECO:0000256" key="6">
    <source>
        <dbReference type="ARBA" id="ARBA00022679"/>
    </source>
</evidence>
<proteinExistence type="inferred from homology"/>
<evidence type="ECO:0000256" key="2">
    <source>
        <dbReference type="ARBA" id="ARBA00005189"/>
    </source>
</evidence>
<comment type="pathway">
    <text evidence="2">Lipid metabolism.</text>
</comment>
<evidence type="ECO:0000256" key="7">
    <source>
        <dbReference type="ARBA" id="ARBA00022798"/>
    </source>
</evidence>
<evidence type="ECO:0000256" key="1">
    <source>
        <dbReference type="ARBA" id="ARBA00004771"/>
    </source>
</evidence>
<comment type="caution">
    <text evidence="14">The sequence shown here is derived from an EMBL/GenBank/DDBJ whole genome shotgun (WGS) entry which is preliminary data.</text>
</comment>
<evidence type="ECO:0000256" key="4">
    <source>
        <dbReference type="ARBA" id="ARBA00013244"/>
    </source>
</evidence>
<dbReference type="NCBIfam" id="TIGR02946">
    <property type="entry name" value="acyl_WS_DGAT"/>
    <property type="match status" value="1"/>
</dbReference>
<dbReference type="Pfam" id="PF03007">
    <property type="entry name" value="WS_DGAT_cat"/>
    <property type="match status" value="1"/>
</dbReference>
<evidence type="ECO:0000256" key="8">
    <source>
        <dbReference type="ARBA" id="ARBA00023098"/>
    </source>
</evidence>
<dbReference type="RefSeq" id="WP_379653024.1">
    <property type="nucleotide sequence ID" value="NZ_JBHTMB010000149.1"/>
</dbReference>
<feature type="domain" description="O-acyltransferase WSD1-like N-terminal" evidence="12">
    <location>
        <begin position="5"/>
        <end position="277"/>
    </location>
</feature>